<keyword evidence="5" id="KW-1185">Reference proteome</keyword>
<dbReference type="PRINTS" id="PR00922">
    <property type="entry name" value="DADACBPTASE3"/>
</dbReference>
<protein>
    <submittedName>
        <fullName evidence="4">D-alanyl-D-alanine carboxypeptidase / D-alanyl-D-alanine-endopeptidase (Penicillin-binding protein 4)</fullName>
    </submittedName>
</protein>
<dbReference type="Gene3D" id="3.50.80.20">
    <property type="entry name" value="D-Ala-D-Ala carboxypeptidase C, peptidase S13"/>
    <property type="match status" value="1"/>
</dbReference>
<dbReference type="InterPro" id="IPR012338">
    <property type="entry name" value="Beta-lactam/transpept-like"/>
</dbReference>
<dbReference type="STRING" id="1527607.SAMN05428957_10280"/>
<dbReference type="Pfam" id="PF02113">
    <property type="entry name" value="Peptidase_S13"/>
    <property type="match status" value="1"/>
</dbReference>
<dbReference type="PANTHER" id="PTHR30023">
    <property type="entry name" value="D-ALANYL-D-ALANINE CARBOXYPEPTIDASE"/>
    <property type="match status" value="1"/>
</dbReference>
<dbReference type="Proteomes" id="UP000198552">
    <property type="component" value="Unassembled WGS sequence"/>
</dbReference>
<feature type="chain" id="PRO_5011472714" evidence="3">
    <location>
        <begin position="35"/>
        <end position="500"/>
    </location>
</feature>
<dbReference type="GO" id="GO:0000270">
    <property type="term" value="P:peptidoglycan metabolic process"/>
    <property type="evidence" value="ECO:0007669"/>
    <property type="project" value="TreeGrafter"/>
</dbReference>
<dbReference type="GO" id="GO:0004185">
    <property type="term" value="F:serine-type carboxypeptidase activity"/>
    <property type="evidence" value="ECO:0007669"/>
    <property type="project" value="InterPro"/>
</dbReference>
<keyword evidence="2" id="KW-0378">Hydrolase</keyword>
<gene>
    <name evidence="4" type="ORF">SAMN05428957_10280</name>
</gene>
<dbReference type="GO" id="GO:0006508">
    <property type="term" value="P:proteolysis"/>
    <property type="evidence" value="ECO:0007669"/>
    <property type="project" value="InterPro"/>
</dbReference>
<keyword evidence="4" id="KW-0121">Carboxypeptidase</keyword>
<dbReference type="PANTHER" id="PTHR30023:SF0">
    <property type="entry name" value="PENICILLIN-SENSITIVE CARBOXYPEPTIDASE A"/>
    <property type="match status" value="1"/>
</dbReference>
<dbReference type="InterPro" id="IPR000667">
    <property type="entry name" value="Peptidase_S13"/>
</dbReference>
<comment type="similarity">
    <text evidence="1">Belongs to the peptidase S13 family.</text>
</comment>
<dbReference type="NCBIfam" id="TIGR00666">
    <property type="entry name" value="PBP4"/>
    <property type="match status" value="1"/>
</dbReference>
<organism evidence="4 5">
    <name type="scientific">Oryzisolibacter propanilivorax</name>
    <dbReference type="NCBI Taxonomy" id="1527607"/>
    <lineage>
        <taxon>Bacteria</taxon>
        <taxon>Pseudomonadati</taxon>
        <taxon>Pseudomonadota</taxon>
        <taxon>Betaproteobacteria</taxon>
        <taxon>Burkholderiales</taxon>
        <taxon>Comamonadaceae</taxon>
        <taxon>Oryzisolibacter</taxon>
    </lineage>
</organism>
<name>A0A1G9Q5T0_9BURK</name>
<evidence type="ECO:0000256" key="3">
    <source>
        <dbReference type="SAM" id="SignalP"/>
    </source>
</evidence>
<evidence type="ECO:0000256" key="1">
    <source>
        <dbReference type="ARBA" id="ARBA00006096"/>
    </source>
</evidence>
<dbReference type="EMBL" id="FNHP01000002">
    <property type="protein sequence ID" value="SDM06319.1"/>
    <property type="molecule type" value="Genomic_DNA"/>
</dbReference>
<evidence type="ECO:0000256" key="2">
    <source>
        <dbReference type="ARBA" id="ARBA00022801"/>
    </source>
</evidence>
<evidence type="ECO:0000313" key="5">
    <source>
        <dbReference type="Proteomes" id="UP000198552"/>
    </source>
</evidence>
<sequence>MPVFSCSVRFPIRRLRPALLALCLATGAVLPACAAAPVPHKAHAGALLPPAVEAALNRAQVPREALSAVVMEVDGRAAPRLALQPDAPLNPASVMKLVTTYAALDMLGPSFTWQTPVYLDAQPQGGTLRGNVYVQGQGDPQLVVERLWLLLRRLRAQGVSVILGDIVLDRSAFDSAPHDAAQFDGEPWRPYNAAPDALLVNYKTLTLTFLPDATAGVARISHEPPLAHVELPASVPLAPAGSACGDWRAGLRAQLQDAARITLQGSYPAACGERQWPIAPADPPGFAARAIEGMWRELGGSLTGRVRDGQVPAGLVPAFSVASPPLAEVVRDINKYSNNVMTQQLFLTLALQRQGRGSFDAARALLTRWWDERVKAGGPLMMDNGAGLSRDARLSAGGLARMLQHAWASPVMPELMSSLPITGVDGTLRRRPGQASGSAHLKTGTLRDVTALAGYVLGASGRRWVVVAIVNHPQAPAARPALDALVDWVQDDRRASVPRE</sequence>
<reference evidence="5" key="1">
    <citation type="submission" date="2016-10" db="EMBL/GenBank/DDBJ databases">
        <authorList>
            <person name="Varghese N."/>
            <person name="Submissions S."/>
        </authorList>
    </citation>
    <scope>NUCLEOTIDE SEQUENCE [LARGE SCALE GENOMIC DNA]</scope>
    <source>
        <strain evidence="5">EPL6</strain>
    </source>
</reference>
<dbReference type="OrthoDB" id="9802627at2"/>
<proteinExistence type="inferred from homology"/>
<dbReference type="AlphaFoldDB" id="A0A1G9Q5T0"/>
<feature type="signal peptide" evidence="3">
    <location>
        <begin position="1"/>
        <end position="34"/>
    </location>
</feature>
<dbReference type="SUPFAM" id="SSF56601">
    <property type="entry name" value="beta-lactamase/transpeptidase-like"/>
    <property type="match status" value="1"/>
</dbReference>
<keyword evidence="3" id="KW-0732">Signal</keyword>
<dbReference type="Gene3D" id="3.40.710.10">
    <property type="entry name" value="DD-peptidase/beta-lactamase superfamily"/>
    <property type="match status" value="2"/>
</dbReference>
<evidence type="ECO:0000313" key="4">
    <source>
        <dbReference type="EMBL" id="SDM06319.1"/>
    </source>
</evidence>
<dbReference type="RefSeq" id="WP_091566657.1">
    <property type="nucleotide sequence ID" value="NZ_FNHP01000002.1"/>
</dbReference>
<accession>A0A1G9Q5T0</accession>
<keyword evidence="4" id="KW-0645">Protease</keyword>